<accession>A0A9Q1JKM4</accession>
<organism evidence="2 3">
    <name type="scientific">Carnegiea gigantea</name>
    <dbReference type="NCBI Taxonomy" id="171969"/>
    <lineage>
        <taxon>Eukaryota</taxon>
        <taxon>Viridiplantae</taxon>
        <taxon>Streptophyta</taxon>
        <taxon>Embryophyta</taxon>
        <taxon>Tracheophyta</taxon>
        <taxon>Spermatophyta</taxon>
        <taxon>Magnoliopsida</taxon>
        <taxon>eudicotyledons</taxon>
        <taxon>Gunneridae</taxon>
        <taxon>Pentapetalae</taxon>
        <taxon>Caryophyllales</taxon>
        <taxon>Cactineae</taxon>
        <taxon>Cactaceae</taxon>
        <taxon>Cactoideae</taxon>
        <taxon>Echinocereeae</taxon>
        <taxon>Carnegiea</taxon>
    </lineage>
</organism>
<comment type="caution">
    <text evidence="2">The sequence shown here is derived from an EMBL/GenBank/DDBJ whole genome shotgun (WGS) entry which is preliminary data.</text>
</comment>
<evidence type="ECO:0000313" key="2">
    <source>
        <dbReference type="EMBL" id="KAJ8421715.1"/>
    </source>
</evidence>
<proteinExistence type="predicted"/>
<gene>
    <name evidence="2" type="ORF">Cgig2_020706</name>
</gene>
<dbReference type="EMBL" id="JAKOGI010002579">
    <property type="protein sequence ID" value="KAJ8421715.1"/>
    <property type="molecule type" value="Genomic_DNA"/>
</dbReference>
<protein>
    <submittedName>
        <fullName evidence="2">Uncharacterized protein</fullName>
    </submittedName>
</protein>
<feature type="region of interest" description="Disordered" evidence="1">
    <location>
        <begin position="1"/>
        <end position="49"/>
    </location>
</feature>
<evidence type="ECO:0000256" key="1">
    <source>
        <dbReference type="SAM" id="MobiDB-lite"/>
    </source>
</evidence>
<keyword evidence="3" id="KW-1185">Reference proteome</keyword>
<feature type="compositionally biased region" description="Basic residues" evidence="1">
    <location>
        <begin position="1"/>
        <end position="10"/>
    </location>
</feature>
<dbReference type="Proteomes" id="UP001153076">
    <property type="component" value="Unassembled WGS sequence"/>
</dbReference>
<feature type="compositionally biased region" description="Polar residues" evidence="1">
    <location>
        <begin position="29"/>
        <end position="49"/>
    </location>
</feature>
<sequence length="154" mass="16936">MARGGRKGRPRVLITTTVASAPSPEPQEAEQSIDSNNSRVSTGSPQQQNCQKELYPKFESGLLTQQWLTLTKEWRAKIAQGTAHDQQKQIKEHIQQDEEGFQPVLRHTARPQGINNGSVSNIPTATLIINSFNALQEDGGLQHGRRMGAHDACG</sequence>
<reference evidence="2" key="1">
    <citation type="submission" date="2022-04" db="EMBL/GenBank/DDBJ databases">
        <title>Carnegiea gigantea Genome sequencing and assembly v2.</title>
        <authorList>
            <person name="Copetti D."/>
            <person name="Sanderson M.J."/>
            <person name="Burquez A."/>
            <person name="Wojciechowski M.F."/>
        </authorList>
    </citation>
    <scope>NUCLEOTIDE SEQUENCE</scope>
    <source>
        <strain evidence="2">SGP5-SGP5p</strain>
        <tissue evidence="2">Aerial part</tissue>
    </source>
</reference>
<name>A0A9Q1JKM4_9CARY</name>
<evidence type="ECO:0000313" key="3">
    <source>
        <dbReference type="Proteomes" id="UP001153076"/>
    </source>
</evidence>
<dbReference type="AlphaFoldDB" id="A0A9Q1JKM4"/>